<name>A0ABS2NB28_9BACI</name>
<reference evidence="1 2" key="1">
    <citation type="submission" date="2021-01" db="EMBL/GenBank/DDBJ databases">
        <title>Genomic Encyclopedia of Type Strains, Phase IV (KMG-IV): sequencing the most valuable type-strain genomes for metagenomic binning, comparative biology and taxonomic classification.</title>
        <authorList>
            <person name="Goeker M."/>
        </authorList>
    </citation>
    <scope>NUCLEOTIDE SEQUENCE [LARGE SCALE GENOMIC DNA]</scope>
    <source>
        <strain evidence="1 2">DSM 24834</strain>
    </source>
</reference>
<gene>
    <name evidence="1" type="ORF">JOC86_001552</name>
</gene>
<protein>
    <submittedName>
        <fullName evidence="1">Uncharacterized protein</fullName>
    </submittedName>
</protein>
<accession>A0ABS2NB28</accession>
<dbReference type="RefSeq" id="WP_205169691.1">
    <property type="nucleotide sequence ID" value="NZ_JAFBDZ010000001.1"/>
</dbReference>
<keyword evidence="2" id="KW-1185">Reference proteome</keyword>
<proteinExistence type="predicted"/>
<organism evidence="1 2">
    <name type="scientific">Rossellomorea pakistanensis</name>
    <dbReference type="NCBI Taxonomy" id="992288"/>
    <lineage>
        <taxon>Bacteria</taxon>
        <taxon>Bacillati</taxon>
        <taxon>Bacillota</taxon>
        <taxon>Bacilli</taxon>
        <taxon>Bacillales</taxon>
        <taxon>Bacillaceae</taxon>
        <taxon>Rossellomorea</taxon>
    </lineage>
</organism>
<evidence type="ECO:0000313" key="2">
    <source>
        <dbReference type="Proteomes" id="UP001646157"/>
    </source>
</evidence>
<evidence type="ECO:0000313" key="1">
    <source>
        <dbReference type="EMBL" id="MBM7585015.1"/>
    </source>
</evidence>
<comment type="caution">
    <text evidence="1">The sequence shown here is derived from an EMBL/GenBank/DDBJ whole genome shotgun (WGS) entry which is preliminary data.</text>
</comment>
<dbReference type="EMBL" id="JAFBDZ010000001">
    <property type="protein sequence ID" value="MBM7585015.1"/>
    <property type="molecule type" value="Genomic_DNA"/>
</dbReference>
<sequence>MSDQEFLIDLDAYRKKKLQLAIAQGMNLYNESLEFLNREVNIREKVRAKMLFQEKFHIAVDKELTSTKIKDTFQHWLLFDYKTIKGQSIFYQFLHLKASEASEPTRLLGALFLTAPWQPVKLIDLSEEYLVVRSLFNDENLHVVNKSFKQNNEHDPYLFIRSIPIQLNQLLLGPAYWVKEKSLMNDLLDDYKRVENSENTWRSFLKENAVHYILKTL</sequence>
<dbReference type="Proteomes" id="UP001646157">
    <property type="component" value="Unassembled WGS sequence"/>
</dbReference>